<dbReference type="SUPFAM" id="SSF52540">
    <property type="entry name" value="P-loop containing nucleoside triphosphate hydrolases"/>
    <property type="match status" value="1"/>
</dbReference>
<evidence type="ECO:0000313" key="15">
    <source>
        <dbReference type="Proteomes" id="UP000035680"/>
    </source>
</evidence>
<dbReference type="InterPro" id="IPR031327">
    <property type="entry name" value="MCM"/>
</dbReference>
<dbReference type="GO" id="GO:0042555">
    <property type="term" value="C:MCM complex"/>
    <property type="evidence" value="ECO:0007669"/>
    <property type="project" value="TreeGrafter"/>
</dbReference>
<evidence type="ECO:0000256" key="12">
    <source>
        <dbReference type="RuleBase" id="RU004070"/>
    </source>
</evidence>
<dbReference type="Pfam" id="PF00493">
    <property type="entry name" value="MCM"/>
    <property type="match status" value="1"/>
</dbReference>
<dbReference type="SMART" id="SM00350">
    <property type="entry name" value="MCM"/>
    <property type="match status" value="1"/>
</dbReference>
<keyword evidence="7" id="KW-0347">Helicase</keyword>
<comment type="similarity">
    <text evidence="2 12">Belongs to the MCM family.</text>
</comment>
<dbReference type="Pfam" id="PF17855">
    <property type="entry name" value="MCM_lid"/>
    <property type="match status" value="1"/>
</dbReference>
<evidence type="ECO:0000256" key="13">
    <source>
        <dbReference type="SAM" id="MobiDB-lite"/>
    </source>
</evidence>
<dbReference type="PANTHER" id="PTHR11630:SF43">
    <property type="entry name" value="DNA REPLICATION LICENSING FACTOR MCM6"/>
    <property type="match status" value="1"/>
</dbReference>
<keyword evidence="8 12" id="KW-0067">ATP-binding</keyword>
<dbReference type="AlphaFoldDB" id="A0A0K0G3Z7"/>
<reference evidence="16" key="2">
    <citation type="submission" date="2015-08" db="UniProtKB">
        <authorList>
            <consortium name="WormBaseParasite"/>
        </authorList>
    </citation>
    <scope>IDENTIFICATION</scope>
</reference>
<dbReference type="Pfam" id="PF18263">
    <property type="entry name" value="WHD_MCM6"/>
    <property type="match status" value="1"/>
</dbReference>
<dbReference type="GO" id="GO:0003697">
    <property type="term" value="F:single-stranded DNA binding"/>
    <property type="evidence" value="ECO:0007669"/>
    <property type="project" value="TreeGrafter"/>
</dbReference>
<keyword evidence="6" id="KW-0378">Hydrolase</keyword>
<dbReference type="PROSITE" id="PS00847">
    <property type="entry name" value="MCM_1"/>
    <property type="match status" value="1"/>
</dbReference>
<dbReference type="GO" id="GO:0000727">
    <property type="term" value="P:double-strand break repair via break-induced replication"/>
    <property type="evidence" value="ECO:0007669"/>
    <property type="project" value="TreeGrafter"/>
</dbReference>
<evidence type="ECO:0000256" key="11">
    <source>
        <dbReference type="ARBA" id="ARBA00023306"/>
    </source>
</evidence>
<evidence type="ECO:0000256" key="3">
    <source>
        <dbReference type="ARBA" id="ARBA00012551"/>
    </source>
</evidence>
<dbReference type="GO" id="GO:1990518">
    <property type="term" value="F:single-stranded 3'-5' DNA helicase activity"/>
    <property type="evidence" value="ECO:0007669"/>
    <property type="project" value="TreeGrafter"/>
</dbReference>
<evidence type="ECO:0000313" key="16">
    <source>
        <dbReference type="WBParaSite" id="SVE_1945600.1"/>
    </source>
</evidence>
<evidence type="ECO:0000256" key="7">
    <source>
        <dbReference type="ARBA" id="ARBA00022806"/>
    </source>
</evidence>
<evidence type="ECO:0000256" key="8">
    <source>
        <dbReference type="ARBA" id="ARBA00022840"/>
    </source>
</evidence>
<keyword evidence="5 12" id="KW-0547">Nucleotide-binding</keyword>
<keyword evidence="4" id="KW-0235">DNA replication</keyword>
<feature type="region of interest" description="Disordered" evidence="13">
    <location>
        <begin position="1"/>
        <end position="26"/>
    </location>
</feature>
<keyword evidence="10" id="KW-0539">Nucleus</keyword>
<accession>A0A0K0G3Z7</accession>
<dbReference type="FunFam" id="3.40.50.300:FF:000115">
    <property type="entry name" value="DNA helicase"/>
    <property type="match status" value="1"/>
</dbReference>
<feature type="domain" description="MCM C-terminal AAA(+) ATPase" evidence="14">
    <location>
        <begin position="90"/>
        <end position="297"/>
    </location>
</feature>
<evidence type="ECO:0000256" key="4">
    <source>
        <dbReference type="ARBA" id="ARBA00022705"/>
    </source>
</evidence>
<dbReference type="Proteomes" id="UP000035680">
    <property type="component" value="Unassembled WGS sequence"/>
</dbReference>
<keyword evidence="9 12" id="KW-0238">DNA-binding</keyword>
<dbReference type="InterPro" id="IPR001208">
    <property type="entry name" value="MCM_dom"/>
</dbReference>
<evidence type="ECO:0000256" key="2">
    <source>
        <dbReference type="ARBA" id="ARBA00008010"/>
    </source>
</evidence>
<organism evidence="15 16">
    <name type="scientific">Strongyloides venezuelensis</name>
    <name type="common">Threadworm</name>
    <dbReference type="NCBI Taxonomy" id="75913"/>
    <lineage>
        <taxon>Eukaryota</taxon>
        <taxon>Metazoa</taxon>
        <taxon>Ecdysozoa</taxon>
        <taxon>Nematoda</taxon>
        <taxon>Chromadorea</taxon>
        <taxon>Rhabditida</taxon>
        <taxon>Tylenchina</taxon>
        <taxon>Panagrolaimomorpha</taxon>
        <taxon>Strongyloidoidea</taxon>
        <taxon>Strongyloididae</taxon>
        <taxon>Strongyloides</taxon>
    </lineage>
</organism>
<dbReference type="InterPro" id="IPR041024">
    <property type="entry name" value="Mcm6_C"/>
</dbReference>
<dbReference type="CDD" id="cd17757">
    <property type="entry name" value="MCM6"/>
    <property type="match status" value="1"/>
</dbReference>
<dbReference type="GO" id="GO:1902969">
    <property type="term" value="P:mitotic DNA replication"/>
    <property type="evidence" value="ECO:0007669"/>
    <property type="project" value="TreeGrafter"/>
</dbReference>
<reference evidence="15" key="1">
    <citation type="submission" date="2014-07" db="EMBL/GenBank/DDBJ databases">
        <authorList>
            <person name="Martin A.A"/>
            <person name="De Silva N."/>
        </authorList>
    </citation>
    <scope>NUCLEOTIDE SEQUENCE</scope>
</reference>
<dbReference type="PROSITE" id="PS50051">
    <property type="entry name" value="MCM_2"/>
    <property type="match status" value="1"/>
</dbReference>
<protein>
    <recommendedName>
        <fullName evidence="3">DNA helicase</fullName>
        <ecNumber evidence="3">3.6.4.12</ecNumber>
    </recommendedName>
</protein>
<dbReference type="InterPro" id="IPR041562">
    <property type="entry name" value="MCM_lid"/>
</dbReference>
<comment type="subcellular location">
    <subcellularLocation>
        <location evidence="1">Nucleus</location>
    </subcellularLocation>
</comment>
<dbReference type="GO" id="GO:0016787">
    <property type="term" value="F:hydrolase activity"/>
    <property type="evidence" value="ECO:0007669"/>
    <property type="project" value="UniProtKB-KW"/>
</dbReference>
<dbReference type="GO" id="GO:0005634">
    <property type="term" value="C:nucleus"/>
    <property type="evidence" value="ECO:0007669"/>
    <property type="project" value="UniProtKB-SubCell"/>
</dbReference>
<keyword evidence="15" id="KW-1185">Reference proteome</keyword>
<evidence type="ECO:0000256" key="5">
    <source>
        <dbReference type="ARBA" id="ARBA00022741"/>
    </source>
</evidence>
<evidence type="ECO:0000256" key="10">
    <source>
        <dbReference type="ARBA" id="ARBA00023242"/>
    </source>
</evidence>
<evidence type="ECO:0000259" key="14">
    <source>
        <dbReference type="PROSITE" id="PS50051"/>
    </source>
</evidence>
<dbReference type="InterPro" id="IPR027417">
    <property type="entry name" value="P-loop_NTPase"/>
</dbReference>
<dbReference type="EC" id="3.6.4.12" evidence="3"/>
<name>A0A0K0G3Z7_STRVS</name>
<dbReference type="PRINTS" id="PR01657">
    <property type="entry name" value="MCMFAMILY"/>
</dbReference>
<evidence type="ECO:0000256" key="6">
    <source>
        <dbReference type="ARBA" id="ARBA00022801"/>
    </source>
</evidence>
<evidence type="ECO:0000256" key="9">
    <source>
        <dbReference type="ARBA" id="ARBA00023125"/>
    </source>
</evidence>
<dbReference type="WBParaSite" id="SVE_1945600.1">
    <property type="protein sequence ID" value="SVE_1945600.1"/>
    <property type="gene ID" value="SVE_1945600"/>
</dbReference>
<dbReference type="Gene3D" id="3.40.50.300">
    <property type="entry name" value="P-loop containing nucleotide triphosphate hydrolases"/>
    <property type="match status" value="1"/>
</dbReference>
<proteinExistence type="inferred from homology"/>
<dbReference type="Gene3D" id="1.20.58.870">
    <property type="match status" value="1"/>
</dbReference>
<dbReference type="InterPro" id="IPR018525">
    <property type="entry name" value="MCM_CS"/>
</dbReference>
<sequence>MNLPGIRADPSKSMRGNKNNAQEGGGLNGLKSLGVRDLSYKLAFLSSNITHLNPFFKATSDGSHSPDKIWDSFTLCERRKLKDMFEDPLIVTNLINSLFVNIFGNDQVKLGVLLMLFGGVRKHSKDEGTSLRGDINVLLVGDPSTAKSQFLKAIEDFSPRSIYTSGKASSAAGLTAAVVRDGESNGFVIEAGALMLADNGICCIDEFDKMEYRDQIAIHEAMEQQTISITKAGVKATLNARCSILAAANPIHGRYNKSKSLKQNINLSSPILSRFDLLFVLIDECNEIVDLAIAKKILINHRNCVNGTRPKTPYTMEEVRAYINFAKCFNPVLTPEASEALVVEYKALRNDDKTTGGFCSWRITVRQLESLIRLSEALARLHCSSKVTKSHVKKAAELLRASIIRVIQPDINLNDDFDDDANTENIDEENNLRHILNMTIDSPSSKKPLRITWEAYKRISDLLIGHLSSEEKKNENVVDYEGMKKNDLVNWYLESIADELETEQQYSYHKMVCEKVIYRLMTDDGVLLKVDDDEADNKNPTLIVHPNIILSHE</sequence>
<dbReference type="PANTHER" id="PTHR11630">
    <property type="entry name" value="DNA REPLICATION LICENSING FACTOR MCM FAMILY MEMBER"/>
    <property type="match status" value="1"/>
</dbReference>
<keyword evidence="11" id="KW-0131">Cell cycle</keyword>
<evidence type="ECO:0000256" key="1">
    <source>
        <dbReference type="ARBA" id="ARBA00004123"/>
    </source>
</evidence>
<dbReference type="STRING" id="75913.A0A0K0G3Z7"/>
<dbReference type="GO" id="GO:0005524">
    <property type="term" value="F:ATP binding"/>
    <property type="evidence" value="ECO:0007669"/>
    <property type="project" value="UniProtKB-KW"/>
</dbReference>